<keyword evidence="1" id="KW-0812">Transmembrane</keyword>
<reference evidence="2 3" key="2">
    <citation type="submission" date="2020-03" db="EMBL/GenBank/DDBJ databases">
        <authorList>
            <person name="Ichikawa N."/>
            <person name="Kimura A."/>
            <person name="Kitahashi Y."/>
            <person name="Uohara A."/>
        </authorList>
    </citation>
    <scope>NUCLEOTIDE SEQUENCE [LARGE SCALE GENOMIC DNA]</scope>
    <source>
        <strain evidence="2 3">NBRC 108638</strain>
    </source>
</reference>
<evidence type="ECO:0000313" key="2">
    <source>
        <dbReference type="EMBL" id="GFJ95712.1"/>
    </source>
</evidence>
<dbReference type="AlphaFoldDB" id="A0A6V8LEP5"/>
<sequence>MGRALALGAPLAAVLEIAVFVLLGEWIGYGWAVLAVLALSFVGMMLLRREGMRAWRGFVASANAGQPPGERVTDSVVGLGAGLLLTVPGFLSGAAGLILLLPPARKVARGGVQRWAERRVSAAVAGDFFGPRKVKVHRGTPESDGAIEGEIVP</sequence>
<feature type="transmembrane region" description="Helical" evidence="1">
    <location>
        <begin position="76"/>
        <end position="101"/>
    </location>
</feature>
<evidence type="ECO:0000313" key="3">
    <source>
        <dbReference type="Proteomes" id="UP000482960"/>
    </source>
</evidence>
<accession>A0A6V8LEP5</accession>
<keyword evidence="3" id="KW-1185">Reference proteome</keyword>
<dbReference type="EMBL" id="BLPG01000002">
    <property type="protein sequence ID" value="GFJ95712.1"/>
    <property type="molecule type" value="Genomic_DNA"/>
</dbReference>
<evidence type="ECO:0000256" key="1">
    <source>
        <dbReference type="SAM" id="Phobius"/>
    </source>
</evidence>
<gene>
    <name evidence="2" type="ORF">Prum_093540</name>
</gene>
<proteinExistence type="predicted"/>
<dbReference type="GO" id="GO:0016020">
    <property type="term" value="C:membrane"/>
    <property type="evidence" value="ECO:0007669"/>
    <property type="project" value="InterPro"/>
</dbReference>
<organism evidence="2 3">
    <name type="scientific">Phytohabitans rumicis</name>
    <dbReference type="NCBI Taxonomy" id="1076125"/>
    <lineage>
        <taxon>Bacteria</taxon>
        <taxon>Bacillati</taxon>
        <taxon>Actinomycetota</taxon>
        <taxon>Actinomycetes</taxon>
        <taxon>Micromonosporales</taxon>
        <taxon>Micromonosporaceae</taxon>
    </lineage>
</organism>
<keyword evidence="1" id="KW-0472">Membrane</keyword>
<feature type="transmembrane region" description="Helical" evidence="1">
    <location>
        <begin position="28"/>
        <end position="47"/>
    </location>
</feature>
<dbReference type="InterPro" id="IPR007313">
    <property type="entry name" value="FxsA"/>
</dbReference>
<dbReference type="Pfam" id="PF04186">
    <property type="entry name" value="FxsA"/>
    <property type="match status" value="1"/>
</dbReference>
<reference evidence="2 3" key="1">
    <citation type="submission" date="2020-03" db="EMBL/GenBank/DDBJ databases">
        <title>Whole genome shotgun sequence of Phytohabitans rumicis NBRC 108638.</title>
        <authorList>
            <person name="Komaki H."/>
            <person name="Tamura T."/>
        </authorList>
    </citation>
    <scope>NUCLEOTIDE SEQUENCE [LARGE SCALE GENOMIC DNA]</scope>
    <source>
        <strain evidence="2 3">NBRC 108638</strain>
    </source>
</reference>
<dbReference type="PANTHER" id="PTHR35335:SF1">
    <property type="entry name" value="UPF0716 PROTEIN FXSA"/>
    <property type="match status" value="1"/>
</dbReference>
<dbReference type="RefSeq" id="WP_173085022.1">
    <property type="nucleotide sequence ID" value="NZ_BAABJB010000040.1"/>
</dbReference>
<name>A0A6V8LEP5_9ACTN</name>
<keyword evidence="1" id="KW-1133">Transmembrane helix</keyword>
<comment type="caution">
    <text evidence="2">The sequence shown here is derived from an EMBL/GenBank/DDBJ whole genome shotgun (WGS) entry which is preliminary data.</text>
</comment>
<dbReference type="NCBIfam" id="NF008528">
    <property type="entry name" value="PRK11463.1-2"/>
    <property type="match status" value="1"/>
</dbReference>
<dbReference type="PANTHER" id="PTHR35335">
    <property type="entry name" value="UPF0716 PROTEIN FXSA"/>
    <property type="match status" value="1"/>
</dbReference>
<evidence type="ECO:0008006" key="4">
    <source>
        <dbReference type="Google" id="ProtNLM"/>
    </source>
</evidence>
<dbReference type="Proteomes" id="UP000482960">
    <property type="component" value="Unassembled WGS sequence"/>
</dbReference>
<protein>
    <recommendedName>
        <fullName evidence="4">Membrane protein FxsA</fullName>
    </recommendedName>
</protein>